<name>A0A7J7NT56_9MAGN</name>
<dbReference type="PROSITE" id="PS00211">
    <property type="entry name" value="ABC_TRANSPORTER_1"/>
    <property type="match status" value="1"/>
</dbReference>
<comment type="caution">
    <text evidence="2">The sequence shown here is derived from an EMBL/GenBank/DDBJ whole genome shotgun (WGS) entry which is preliminary data.</text>
</comment>
<sequence>MAEKFCYRFPVPRPGQVLGLFGSNGRGRLTALKVLDGKLKLNLVHFNNPPGWVKILKYFRGSEIQNYFTRFLKDNLKALTKPQNVDFISKKVHRSVGQVLGQKDERSTKFDLCNDLDLNQIEEREIEKFSGGELQRFAIAVVAIQNAEIYMFEEPSSYLDVRQRPKAAKVKVCGSVMKHSRLRYQFDILGCNPPIQFLSQKIIPSQNSVRHFLDLKIGDSCMRPRFMSGVMKPLQIEQLMDQEVVNLSCGGTAMSCTLPLTWEGNFYFILFINMHCSIADCASCAGRTYGAEVESDISNWGNLAGQTSVEEVESDISNWGKFGDVFSSVSCMLMRSRARLKPEGVVLDVEYMATGGGNALEGLQTAQWMDVGLLKGYALPKLKQLKAKSF</sequence>
<dbReference type="OrthoDB" id="6593433at2759"/>
<dbReference type="PANTHER" id="PTHR19248">
    <property type="entry name" value="ATP-BINDING TRANSPORT PROTEIN-RELATED"/>
    <property type="match status" value="1"/>
</dbReference>
<dbReference type="GO" id="GO:0005524">
    <property type="term" value="F:ATP binding"/>
    <property type="evidence" value="ECO:0007669"/>
    <property type="project" value="InterPro"/>
</dbReference>
<evidence type="ECO:0000313" key="3">
    <source>
        <dbReference type="Proteomes" id="UP000541444"/>
    </source>
</evidence>
<dbReference type="InterPro" id="IPR003439">
    <property type="entry name" value="ABC_transporter-like_ATP-bd"/>
</dbReference>
<dbReference type="EMBL" id="JACGCM010000601">
    <property type="protein sequence ID" value="KAF6170230.1"/>
    <property type="molecule type" value="Genomic_DNA"/>
</dbReference>
<dbReference type="AlphaFoldDB" id="A0A7J7NT56"/>
<organism evidence="2 3">
    <name type="scientific">Kingdonia uniflora</name>
    <dbReference type="NCBI Taxonomy" id="39325"/>
    <lineage>
        <taxon>Eukaryota</taxon>
        <taxon>Viridiplantae</taxon>
        <taxon>Streptophyta</taxon>
        <taxon>Embryophyta</taxon>
        <taxon>Tracheophyta</taxon>
        <taxon>Spermatophyta</taxon>
        <taxon>Magnoliopsida</taxon>
        <taxon>Ranunculales</taxon>
        <taxon>Circaeasteraceae</taxon>
        <taxon>Kingdonia</taxon>
    </lineage>
</organism>
<dbReference type="InterPro" id="IPR027417">
    <property type="entry name" value="P-loop_NTPase"/>
</dbReference>
<evidence type="ECO:0000313" key="2">
    <source>
        <dbReference type="EMBL" id="KAF6170230.1"/>
    </source>
</evidence>
<dbReference type="PRINTS" id="PR01868">
    <property type="entry name" value="ABCEFAMILY"/>
</dbReference>
<gene>
    <name evidence="2" type="ORF">GIB67_038763</name>
</gene>
<dbReference type="GO" id="GO:0016887">
    <property type="term" value="F:ATP hydrolysis activity"/>
    <property type="evidence" value="ECO:0007669"/>
    <property type="project" value="InterPro"/>
</dbReference>
<feature type="domain" description="ABC transporter" evidence="1">
    <location>
        <begin position="14"/>
        <end position="156"/>
    </location>
</feature>
<proteinExistence type="predicted"/>
<evidence type="ECO:0000259" key="1">
    <source>
        <dbReference type="Pfam" id="PF00005"/>
    </source>
</evidence>
<dbReference type="InterPro" id="IPR013283">
    <property type="entry name" value="RLI1"/>
</dbReference>
<protein>
    <recommendedName>
        <fullName evidence="1">ABC transporter domain-containing protein</fullName>
    </recommendedName>
</protein>
<dbReference type="Gene3D" id="3.40.50.300">
    <property type="entry name" value="P-loop containing nucleotide triphosphate hydrolases"/>
    <property type="match status" value="1"/>
</dbReference>
<reference evidence="2 3" key="1">
    <citation type="journal article" date="2020" name="IScience">
        <title>Genome Sequencing of the Endangered Kingdonia uniflora (Circaeasteraceae, Ranunculales) Reveals Potential Mechanisms of Evolutionary Specialization.</title>
        <authorList>
            <person name="Sun Y."/>
            <person name="Deng T."/>
            <person name="Zhang A."/>
            <person name="Moore M.J."/>
            <person name="Landis J.B."/>
            <person name="Lin N."/>
            <person name="Zhang H."/>
            <person name="Zhang X."/>
            <person name="Huang J."/>
            <person name="Zhang X."/>
            <person name="Sun H."/>
            <person name="Wang H."/>
        </authorList>
    </citation>
    <scope>NUCLEOTIDE SEQUENCE [LARGE SCALE GENOMIC DNA]</scope>
    <source>
        <strain evidence="2">TB1705</strain>
        <tissue evidence="2">Leaf</tissue>
    </source>
</reference>
<dbReference type="Pfam" id="PF00005">
    <property type="entry name" value="ABC_tran"/>
    <property type="match status" value="1"/>
</dbReference>
<dbReference type="SUPFAM" id="SSF52540">
    <property type="entry name" value="P-loop containing nucleoside triphosphate hydrolases"/>
    <property type="match status" value="1"/>
</dbReference>
<keyword evidence="3" id="KW-1185">Reference proteome</keyword>
<dbReference type="Proteomes" id="UP000541444">
    <property type="component" value="Unassembled WGS sequence"/>
</dbReference>
<dbReference type="InterPro" id="IPR017871">
    <property type="entry name" value="ABC_transporter-like_CS"/>
</dbReference>
<accession>A0A7J7NT56</accession>